<dbReference type="Proteomes" id="UP000297861">
    <property type="component" value="Unassembled WGS sequence"/>
</dbReference>
<dbReference type="SUPFAM" id="SSF56935">
    <property type="entry name" value="Porins"/>
    <property type="match status" value="1"/>
</dbReference>
<keyword evidence="6 7" id="KW-0998">Cell outer membrane</keyword>
<dbReference type="Gene3D" id="2.60.40.1120">
    <property type="entry name" value="Carboxypeptidase-like, regulatory domain"/>
    <property type="match status" value="1"/>
</dbReference>
<keyword evidence="2 7" id="KW-0813">Transport</keyword>
<evidence type="ECO:0000256" key="5">
    <source>
        <dbReference type="ARBA" id="ARBA00023136"/>
    </source>
</evidence>
<gene>
    <name evidence="9" type="ORF">E2605_02535</name>
</gene>
<keyword evidence="5 7" id="KW-0472">Membrane</keyword>
<dbReference type="OrthoDB" id="9768177at2"/>
<dbReference type="GO" id="GO:0009279">
    <property type="term" value="C:cell outer membrane"/>
    <property type="evidence" value="ECO:0007669"/>
    <property type="project" value="UniProtKB-SubCell"/>
</dbReference>
<dbReference type="InterPro" id="IPR036942">
    <property type="entry name" value="Beta-barrel_TonB_sf"/>
</dbReference>
<proteinExistence type="inferred from homology"/>
<evidence type="ECO:0000256" key="3">
    <source>
        <dbReference type="ARBA" id="ARBA00022452"/>
    </source>
</evidence>
<dbReference type="NCBIfam" id="TIGR04056">
    <property type="entry name" value="OMP_RagA_SusC"/>
    <property type="match status" value="1"/>
</dbReference>
<evidence type="ECO:0000256" key="6">
    <source>
        <dbReference type="ARBA" id="ARBA00023237"/>
    </source>
</evidence>
<comment type="subcellular location">
    <subcellularLocation>
        <location evidence="1 7">Cell outer membrane</location>
        <topology evidence="1 7">Multi-pass membrane protein</topology>
    </subcellularLocation>
</comment>
<evidence type="ECO:0000256" key="4">
    <source>
        <dbReference type="ARBA" id="ARBA00022692"/>
    </source>
</evidence>
<dbReference type="PROSITE" id="PS52016">
    <property type="entry name" value="TONB_DEPENDENT_REC_3"/>
    <property type="match status" value="1"/>
</dbReference>
<evidence type="ECO:0000259" key="8">
    <source>
        <dbReference type="Pfam" id="PF07715"/>
    </source>
</evidence>
<dbReference type="Pfam" id="PF07715">
    <property type="entry name" value="Plug"/>
    <property type="match status" value="1"/>
</dbReference>
<evidence type="ECO:0000313" key="9">
    <source>
        <dbReference type="EMBL" id="TFD98984.1"/>
    </source>
</evidence>
<keyword evidence="4 7" id="KW-0812">Transmembrane</keyword>
<dbReference type="InterPro" id="IPR012910">
    <property type="entry name" value="Plug_dom"/>
</dbReference>
<dbReference type="NCBIfam" id="TIGR04057">
    <property type="entry name" value="SusC_RagA_signa"/>
    <property type="match status" value="1"/>
</dbReference>
<keyword evidence="10" id="KW-1185">Reference proteome</keyword>
<dbReference type="InterPro" id="IPR023996">
    <property type="entry name" value="TonB-dep_OMP_SusC/RagA"/>
</dbReference>
<keyword evidence="9" id="KW-0675">Receptor</keyword>
<feature type="domain" description="TonB-dependent receptor plug" evidence="8">
    <location>
        <begin position="123"/>
        <end position="230"/>
    </location>
</feature>
<dbReference type="Gene3D" id="2.40.170.20">
    <property type="entry name" value="TonB-dependent receptor, beta-barrel domain"/>
    <property type="match status" value="1"/>
</dbReference>
<evidence type="ECO:0000256" key="7">
    <source>
        <dbReference type="PROSITE-ProRule" id="PRU01360"/>
    </source>
</evidence>
<dbReference type="InterPro" id="IPR039426">
    <property type="entry name" value="TonB-dep_rcpt-like"/>
</dbReference>
<dbReference type="InterPro" id="IPR037066">
    <property type="entry name" value="Plug_dom_sf"/>
</dbReference>
<name>A0A4Y8LA13_9BACT</name>
<accession>A0A4Y8LA13</accession>
<reference evidence="9 10" key="1">
    <citation type="submission" date="2019-03" db="EMBL/GenBank/DDBJ databases">
        <title>San Antonio Military Medical Center submission to MRSN (WRAIR), pending publication.</title>
        <authorList>
            <person name="Blyth D.M."/>
            <person name="Mccarthy S.L."/>
            <person name="Schall S.E."/>
            <person name="Stam J.A."/>
            <person name="Ong A.C."/>
            <person name="Mcgann P.T."/>
        </authorList>
    </citation>
    <scope>NUCLEOTIDE SEQUENCE [LARGE SCALE GENOMIC DNA]</scope>
    <source>
        <strain evidence="9 10">MRSN571793</strain>
    </source>
</reference>
<keyword evidence="3 7" id="KW-1134">Transmembrane beta strand</keyword>
<evidence type="ECO:0000313" key="10">
    <source>
        <dbReference type="Proteomes" id="UP000297861"/>
    </source>
</evidence>
<comment type="similarity">
    <text evidence="7">Belongs to the TonB-dependent receptor family.</text>
</comment>
<comment type="caution">
    <text evidence="9">The sequence shown here is derived from an EMBL/GenBank/DDBJ whole genome shotgun (WGS) entry which is preliminary data.</text>
</comment>
<dbReference type="RefSeq" id="WP_134435384.1">
    <property type="nucleotide sequence ID" value="NZ_SOML01000001.1"/>
</dbReference>
<dbReference type="InterPro" id="IPR008969">
    <property type="entry name" value="CarboxyPept-like_regulatory"/>
</dbReference>
<dbReference type="Gene3D" id="2.170.130.10">
    <property type="entry name" value="TonB-dependent receptor, plug domain"/>
    <property type="match status" value="1"/>
</dbReference>
<dbReference type="STRING" id="1121485.GCA_000426485_00183"/>
<evidence type="ECO:0000256" key="1">
    <source>
        <dbReference type="ARBA" id="ARBA00004571"/>
    </source>
</evidence>
<organism evidence="9 10">
    <name type="scientific">Dysgonomonas capnocytophagoides</name>
    <dbReference type="NCBI Taxonomy" id="45254"/>
    <lineage>
        <taxon>Bacteria</taxon>
        <taxon>Pseudomonadati</taxon>
        <taxon>Bacteroidota</taxon>
        <taxon>Bacteroidia</taxon>
        <taxon>Bacteroidales</taxon>
        <taxon>Dysgonomonadaceae</taxon>
        <taxon>Dysgonomonas</taxon>
    </lineage>
</organism>
<protein>
    <submittedName>
        <fullName evidence="9">TonB-dependent receptor</fullName>
    </submittedName>
</protein>
<dbReference type="SUPFAM" id="SSF49464">
    <property type="entry name" value="Carboxypeptidase regulatory domain-like"/>
    <property type="match status" value="1"/>
</dbReference>
<sequence>MYQSKNINYKQRIVSLLILFFMAGGILLAQNSSIKGVVIDKQNNETLPGVSVTVKGTTNGTLSDLDGKFAITAGKGTTLVITYLGYETQEVAVSNTSSTIKIQLLPQSFDIGEVTVVGTRMKKSDLTGAIGGISQEQLKEIPTTDLTTAMQGKVPGLNISRTSAAPGSDISMKVRGTNSISYGTNPVFVIDGIVAEEGLRLIDPNEIASIEVLKDASSTALYGSKASNGVIVITTKKGRKGEGKVNYSGFVTFSSYQNRLKTLGSKDMMNLRIDAYANGYMDTHPDADRNAYIKDYVLGTNKVFSAEELENGMADHTSNWIDEITRTGIEQNHSVNFSGGSDKSTYFVGFSYSNNQGVLDKSSYERFNGRINFETQVKLWLKIGTNTSISRGIKNRLDDNAYETALLGNKMQNIDTDRLYMYFQGVAQMGRYNPILTKDIDSKEIHDRVLTNNFIEINPIKDLYVRTSLSADIYNKQDSKYIPSYVGQSVRDNKDGEGWQWRGQTKYYQWDNSVSYEKTFNKKHRLFGFVSTSISKTRSNNISMSGYKFASDDLGSNNMGMAGDKEKNSMSSDYKTNTLISYIARANYSYEYKYQLTATVRRDGSSKFADGQRWGTFPSVSAAWTISEEEFLKNANLGWLDILKLRIGYGVLGNQNIPEYGYTTIYSPGFVNNDIKLDPEDGRYGNKGITWEKQKQWNFGLDATLWNDRITLGLDYFSMVNSDLLMKMSYWPSFGYSYQIANVAELQNKGIEFSVSAQMVKSKDWNWSVSGNIAHDKNKIKKLFGGVDVLWNGGNVKSRDGNLFVGQSLNTLWGYKVNRLAQESDMSMVNGWTSIVDGKVIRPGDLLPEDINKDGKITAEDDMTILGKTDPKFYGGFSTNLNYRDFYFDAVFTYSYGIKKFDWIYEYLMSDATISPAHEDMLKRWTPENTNTSIPRAYHGDGQNRFSYGETSYGLMNALFLRCATMSLTYKVPKSLIGKYFDNISVTASGNNLFTITPYKGYDPESGQGYPLSRSFTFGLNVGF</sequence>
<dbReference type="Pfam" id="PF13715">
    <property type="entry name" value="CarbopepD_reg_2"/>
    <property type="match status" value="1"/>
</dbReference>
<dbReference type="InterPro" id="IPR023997">
    <property type="entry name" value="TonB-dep_OMP_SusC/RagA_CS"/>
</dbReference>
<dbReference type="EMBL" id="SOML01000001">
    <property type="protein sequence ID" value="TFD98984.1"/>
    <property type="molecule type" value="Genomic_DNA"/>
</dbReference>
<evidence type="ECO:0000256" key="2">
    <source>
        <dbReference type="ARBA" id="ARBA00022448"/>
    </source>
</evidence>
<dbReference type="AlphaFoldDB" id="A0A4Y8LA13"/>